<evidence type="ECO:0000313" key="4">
    <source>
        <dbReference type="RefSeq" id="XP_008484351.3"/>
    </source>
</evidence>
<protein>
    <submittedName>
        <fullName evidence="4">Uncharacterized protein LOC103521025</fullName>
    </submittedName>
</protein>
<evidence type="ECO:0000256" key="1">
    <source>
        <dbReference type="SAM" id="Coils"/>
    </source>
</evidence>
<reference evidence="4" key="1">
    <citation type="submission" date="2025-08" db="UniProtKB">
        <authorList>
            <consortium name="RefSeq"/>
        </authorList>
    </citation>
    <scope>IDENTIFICATION</scope>
</reference>
<accession>A0A1S3DM35</accession>
<keyword evidence="3" id="KW-1185">Reference proteome</keyword>
<dbReference type="Proteomes" id="UP000079169">
    <property type="component" value="Unplaced"/>
</dbReference>
<sequence length="379" mass="42790">MPKMGDTEELTLENVAKLVQSIQTSLEVSNQNMTQMNQNMAEMNLNMVQMKSDIINTVSDTTANMVKQEISNLKESFGNTIVKVNKNVKENTVKTQHNSNTIHELVKKDKRNNLILYNFPCTGNWRERETAVLSLFQDTMQTSCTSKDIDFIKNLRKTPNPPVLVGLTTWRMKMEILNKRKNLKDSKISLDEDYTPEVVKKRKQLRATMKSLKEGGLKNVQLRHAMLYVDGKPWNEDSKDDISNVPGSSNLNNMQKLQPRSSKKHLSLLSQNKVSSPRQKSNKRNREGDLTLSLQKNKSTKLTQPLMVDFLSDARASVSSDHSLSQTDSDSEDLVSLGAAQCDKNLMDKTLVPDDSADVTSPNDSFNSVMEKSAVDMEE</sequence>
<feature type="compositionally biased region" description="Polar residues" evidence="2">
    <location>
        <begin position="358"/>
        <end position="370"/>
    </location>
</feature>
<evidence type="ECO:0000256" key="2">
    <source>
        <dbReference type="SAM" id="MobiDB-lite"/>
    </source>
</evidence>
<dbReference type="InterPro" id="IPR042566">
    <property type="entry name" value="L1_C"/>
</dbReference>
<organism evidence="3 4">
    <name type="scientific">Diaphorina citri</name>
    <name type="common">Asian citrus psyllid</name>
    <dbReference type="NCBI Taxonomy" id="121845"/>
    <lineage>
        <taxon>Eukaryota</taxon>
        <taxon>Metazoa</taxon>
        <taxon>Ecdysozoa</taxon>
        <taxon>Arthropoda</taxon>
        <taxon>Hexapoda</taxon>
        <taxon>Insecta</taxon>
        <taxon>Pterygota</taxon>
        <taxon>Neoptera</taxon>
        <taxon>Paraneoptera</taxon>
        <taxon>Hemiptera</taxon>
        <taxon>Sternorrhyncha</taxon>
        <taxon>Psylloidea</taxon>
        <taxon>Psyllidae</taxon>
        <taxon>Diaphorininae</taxon>
        <taxon>Diaphorina</taxon>
    </lineage>
</organism>
<dbReference type="KEGG" id="dci:103521025"/>
<feature type="compositionally biased region" description="Polar residues" evidence="2">
    <location>
        <begin position="245"/>
        <end position="260"/>
    </location>
</feature>
<gene>
    <name evidence="4" type="primary">LOC103521025</name>
</gene>
<feature type="region of interest" description="Disordered" evidence="2">
    <location>
        <begin position="236"/>
        <end position="298"/>
    </location>
</feature>
<dbReference type="AlphaFoldDB" id="A0A1S3DM35"/>
<dbReference type="PaxDb" id="121845-A0A1S3DM35"/>
<dbReference type="RefSeq" id="XP_008484351.3">
    <property type="nucleotide sequence ID" value="XM_008486129.3"/>
</dbReference>
<feature type="coiled-coil region" evidence="1">
    <location>
        <begin position="26"/>
        <end position="53"/>
    </location>
</feature>
<dbReference type="Gene3D" id="3.30.250.20">
    <property type="entry name" value="L1 transposable element, C-terminal domain"/>
    <property type="match status" value="1"/>
</dbReference>
<keyword evidence="1" id="KW-0175">Coiled coil</keyword>
<feature type="region of interest" description="Disordered" evidence="2">
    <location>
        <begin position="351"/>
        <end position="379"/>
    </location>
</feature>
<feature type="compositionally biased region" description="Polar residues" evidence="2">
    <location>
        <begin position="268"/>
        <end position="279"/>
    </location>
</feature>
<dbReference type="GeneID" id="103521025"/>
<name>A0A1S3DM35_DIACI</name>
<proteinExistence type="predicted"/>
<evidence type="ECO:0000313" key="3">
    <source>
        <dbReference type="Proteomes" id="UP000079169"/>
    </source>
</evidence>